<name>A0A345HT58_9ACTN</name>
<proteinExistence type="predicted"/>
<dbReference type="KEGG" id="spad:DVK44_21995"/>
<protein>
    <submittedName>
        <fullName evidence="1">SpcZ</fullName>
    </submittedName>
</protein>
<dbReference type="Proteomes" id="UP000253868">
    <property type="component" value="Chromosome"/>
</dbReference>
<dbReference type="EMBL" id="CP031194">
    <property type="protein sequence ID" value="AXG79882.1"/>
    <property type="molecule type" value="Genomic_DNA"/>
</dbReference>
<organism evidence="1 2">
    <name type="scientific">Streptomyces paludis</name>
    <dbReference type="NCBI Taxonomy" id="2282738"/>
    <lineage>
        <taxon>Bacteria</taxon>
        <taxon>Bacillati</taxon>
        <taxon>Actinomycetota</taxon>
        <taxon>Actinomycetes</taxon>
        <taxon>Kitasatosporales</taxon>
        <taxon>Streptomycetaceae</taxon>
        <taxon>Streptomyces</taxon>
    </lineage>
</organism>
<reference evidence="2" key="1">
    <citation type="submission" date="2018-07" db="EMBL/GenBank/DDBJ databases">
        <authorList>
            <person name="Zhao J."/>
        </authorList>
    </citation>
    <scope>NUCLEOTIDE SEQUENCE [LARGE SCALE GENOMIC DNA]</scope>
    <source>
        <strain evidence="2">GSSD-12</strain>
    </source>
</reference>
<keyword evidence="2" id="KW-1185">Reference proteome</keyword>
<accession>A0A345HT58</accession>
<evidence type="ECO:0000313" key="2">
    <source>
        <dbReference type="Proteomes" id="UP000253868"/>
    </source>
</evidence>
<sequence length="252" mass="26570">MCRPLIPLEAVLTTEPRVPPEALPPTSATSVPSWLDQVREALTDPAGGGGHDGLLPYAATTEVPFAAVHHWHAGAVAELIAEAAVRHGAERAPHDAVRAVHVRAAAGEAITEDAWSAVLEPALREVYRLAYPRERVYSRASSAAASFARSRGWSEDEAERYGETYARTNTEASARVHAEANALANSAAYAAAFATGSAEEYARAWPFATVRAWIAAYAGPAGADGPAVPEAQEARERLRNGLTDAVATAAVN</sequence>
<dbReference type="AlphaFoldDB" id="A0A345HT58"/>
<gene>
    <name evidence="1" type="ORF">DVK44_21995</name>
</gene>
<evidence type="ECO:0000313" key="1">
    <source>
        <dbReference type="EMBL" id="AXG79882.1"/>
    </source>
</evidence>
<dbReference type="OrthoDB" id="3390958at2"/>